<dbReference type="Gene3D" id="3.40.50.720">
    <property type="entry name" value="NAD(P)-binding Rossmann-like Domain"/>
    <property type="match status" value="1"/>
</dbReference>
<evidence type="ECO:0000259" key="13">
    <source>
        <dbReference type="PROSITE" id="PS52019"/>
    </source>
</evidence>
<feature type="compositionally biased region" description="Low complexity" evidence="10">
    <location>
        <begin position="2033"/>
        <end position="2045"/>
    </location>
</feature>
<dbReference type="InterPro" id="IPR001227">
    <property type="entry name" value="Ac_transferase_dom_sf"/>
</dbReference>
<dbReference type="InterPro" id="IPR014030">
    <property type="entry name" value="Ketoacyl_synth_N"/>
</dbReference>
<dbReference type="Gene3D" id="3.30.70.3290">
    <property type="match status" value="1"/>
</dbReference>
<dbReference type="Pfam" id="PF14765">
    <property type="entry name" value="PS-DH"/>
    <property type="match status" value="1"/>
</dbReference>
<dbReference type="PROSITE" id="PS00012">
    <property type="entry name" value="PHOSPHOPANTETHEINE"/>
    <property type="match status" value="1"/>
</dbReference>
<dbReference type="InterPro" id="IPR016036">
    <property type="entry name" value="Malonyl_transacylase_ACP-bd"/>
</dbReference>
<dbReference type="SUPFAM" id="SSF47336">
    <property type="entry name" value="ACP-like"/>
    <property type="match status" value="1"/>
</dbReference>
<dbReference type="InterPro" id="IPR018201">
    <property type="entry name" value="Ketoacyl_synth_AS"/>
</dbReference>
<dbReference type="FunFam" id="3.40.47.10:FF:000019">
    <property type="entry name" value="Polyketide synthase type I"/>
    <property type="match status" value="1"/>
</dbReference>
<keyword evidence="4" id="KW-0597">Phosphoprotein</keyword>
<dbReference type="PANTHER" id="PTHR43775">
    <property type="entry name" value="FATTY ACID SYNTHASE"/>
    <property type="match status" value="1"/>
</dbReference>
<feature type="domain" description="Ketosynthase family 3 (KS3)" evidence="12">
    <location>
        <begin position="33"/>
        <end position="459"/>
    </location>
</feature>
<keyword evidence="8" id="KW-0012">Acyltransferase</keyword>
<keyword evidence="5" id="KW-0808">Transferase</keyword>
<dbReference type="GO" id="GO:0004315">
    <property type="term" value="F:3-oxoacyl-[acyl-carrier-protein] synthase activity"/>
    <property type="evidence" value="ECO:0007669"/>
    <property type="project" value="InterPro"/>
</dbReference>
<dbReference type="InterPro" id="IPR013968">
    <property type="entry name" value="PKS_KR"/>
</dbReference>
<dbReference type="InterPro" id="IPR011032">
    <property type="entry name" value="GroES-like_sf"/>
</dbReference>
<feature type="domain" description="PKS/mFAS DH" evidence="13">
    <location>
        <begin position="941"/>
        <end position="1228"/>
    </location>
</feature>
<dbReference type="InterPro" id="IPR050091">
    <property type="entry name" value="PKS_NRPS_Biosynth_Enz"/>
</dbReference>
<dbReference type="SMART" id="SM00823">
    <property type="entry name" value="PKS_PP"/>
    <property type="match status" value="1"/>
</dbReference>
<dbReference type="Pfam" id="PF00698">
    <property type="entry name" value="Acyl_transf_1"/>
    <property type="match status" value="1"/>
</dbReference>
<dbReference type="InterPro" id="IPR020843">
    <property type="entry name" value="ER"/>
</dbReference>
<feature type="region of interest" description="N-terminal hotdog fold" evidence="9">
    <location>
        <begin position="941"/>
        <end position="1067"/>
    </location>
</feature>
<dbReference type="GO" id="GO:0016491">
    <property type="term" value="F:oxidoreductase activity"/>
    <property type="evidence" value="ECO:0007669"/>
    <property type="project" value="InterPro"/>
</dbReference>
<dbReference type="Gene3D" id="3.40.50.11460">
    <property type="match status" value="1"/>
</dbReference>
<dbReference type="InterPro" id="IPR009081">
    <property type="entry name" value="PP-bd_ACP"/>
</dbReference>
<dbReference type="InterPro" id="IPR055123">
    <property type="entry name" value="SpnB-like_Rossmann"/>
</dbReference>
<dbReference type="FunFam" id="3.40.366.10:FF:000002">
    <property type="entry name" value="Probable polyketide synthase 2"/>
    <property type="match status" value="1"/>
</dbReference>
<dbReference type="CDD" id="cd05195">
    <property type="entry name" value="enoyl_red"/>
    <property type="match status" value="1"/>
</dbReference>
<dbReference type="SMART" id="SM01294">
    <property type="entry name" value="PKS_PP_betabranch"/>
    <property type="match status" value="1"/>
</dbReference>
<dbReference type="SUPFAM" id="SSF51735">
    <property type="entry name" value="NAD(P)-binding Rossmann-fold domains"/>
    <property type="match status" value="3"/>
</dbReference>
<dbReference type="InterPro" id="IPR006162">
    <property type="entry name" value="Ppantetheine_attach_site"/>
</dbReference>
<dbReference type="Pfam" id="PF08990">
    <property type="entry name" value="Docking"/>
    <property type="match status" value="1"/>
</dbReference>
<evidence type="ECO:0000256" key="8">
    <source>
        <dbReference type="ARBA" id="ARBA00023315"/>
    </source>
</evidence>
<dbReference type="InterPro" id="IPR042104">
    <property type="entry name" value="PKS_dehydratase_sf"/>
</dbReference>
<dbReference type="Pfam" id="PF00550">
    <property type="entry name" value="PP-binding"/>
    <property type="match status" value="1"/>
</dbReference>
<dbReference type="InterPro" id="IPR049552">
    <property type="entry name" value="PKS_DH_N"/>
</dbReference>
<dbReference type="InterPro" id="IPR014031">
    <property type="entry name" value="Ketoacyl_synth_C"/>
</dbReference>
<dbReference type="InterPro" id="IPR036736">
    <property type="entry name" value="ACP-like_sf"/>
</dbReference>
<dbReference type="Pfam" id="PF02801">
    <property type="entry name" value="Ketoacyl-synt_C"/>
    <property type="match status" value="1"/>
</dbReference>
<feature type="active site" description="Proton acceptor; for dehydratase activity" evidence="9">
    <location>
        <position position="973"/>
    </location>
</feature>
<dbReference type="GO" id="GO:0004312">
    <property type="term" value="F:fatty acid synthase activity"/>
    <property type="evidence" value="ECO:0007669"/>
    <property type="project" value="TreeGrafter"/>
</dbReference>
<evidence type="ECO:0000256" key="9">
    <source>
        <dbReference type="PROSITE-ProRule" id="PRU01363"/>
    </source>
</evidence>
<evidence type="ECO:0000259" key="11">
    <source>
        <dbReference type="PROSITE" id="PS50075"/>
    </source>
</evidence>
<dbReference type="InterPro" id="IPR020807">
    <property type="entry name" value="PKS_DH"/>
</dbReference>
<evidence type="ECO:0000256" key="1">
    <source>
        <dbReference type="ARBA" id="ARBA00001957"/>
    </source>
</evidence>
<feature type="active site" description="Proton donor; for dehydratase activity" evidence="9">
    <location>
        <position position="1143"/>
    </location>
</feature>
<dbReference type="Pfam" id="PF16197">
    <property type="entry name" value="KAsynt_C_assoc"/>
    <property type="match status" value="1"/>
</dbReference>
<sequence>MVSEEKLVEYLRRVTTELHDARTRLRELEEGEQEPVAVVGMACRFPGGVRSPEDLRRLVLSGGDAIGDFPTDRGWDLDGLFHPDPANFGTSYVSQGGFLHDVDRFDAGFFGISPREALAMDPQQRLLLELSWEALESAGVVPGALRASRTGVYVGVSSEDYISGLPRIPEGFEGYATTGSLTSVISGRVAYTFGFEGPAVTVDTACSSSMVAIHLAGQALRQGECSLALAGGVTVLSTPLMFTEFCRQRALTPDARCKPFAAAADGTGFSEGAGVLLLERLSDARRNGHRVLAVVRGSAINQDGASNGLTAPNDVAQENVIRDALARAGLSGADVDMVEAHGTGTRLGDPIEAEALIATYGADRPADRPLHLGSIKSNIGHTHAAAGVAGAINTVMALRDGKLARTLHIDEPTRHVDWSGGTVRLLTEPRDWPVAERPRRAAVSSFGVSGTNAHVILEQAPDADGQTDEQRVNAESGVVPWLVSGRTEAALRDQAARLGAFLTADGVASGAVDVGWSLATRRTAFEHRAVVVGRGRPDLLAALEGLAAGEPGPAVVRGVAADVGAGPVMVFPGQGSQWLGMGVALLDSSPVFAARVAACERALAAHVDWSLTDVLRGAEGAADIGRVDVVQPVLWAVMVSLAAVWEAHGVVPAAVVGHSQGEIAAACVAGAMTLEDGARVVALRARALRALAGHGAMASMGCGVERTEELTALHAPDVAVAAVNGPSSTVVSGPPEQIAKLVAAARADGLRARAIDVDYASHGPQVDGIAGVLAEVLAGVSGAASDTASDVAFYSTVTGARMDASGLDAGYWFTNLRQPVRFAEAVQALLADDYRVFIEVSAHPVLLLGLQECIEAAGSPAAAIGTLRRDEGGPERLCRALAEAHVAGVAVDWASWYAGAPAPTAVPLPSYAFQRERYWLPTGGGTGPGDVAGAGLTAIGHALLPVAVGLADGGLLLSGRLPEAARGGWPAEHIVAGLPLLPGAVLVEWVLRAADEAGCGGVEELALQVPVALPASGGLVVQVVVDAAEVDGRRPVRVFSRPEEDSGGPDTWICHAVGTLLPGADGPLPAPEPGGAWPPPGARPVAIEGFYERAAAAGYGYGTVFRGLRSVWRDGEDTLAEVVLPEEAADQAGSFGIHPALLDAAMQPVLLTGHLDTAAPGADAGRAAVLLPFAWSGVRLWAGGATRLRVRLSARPGGLRVLLADATGSPVLTADAVALRETDGRQLRAASRARGPHGLFAVEWTPLPAAAVEEAGAVPVTLAVVGNDAQGPPGLADAARYADLDALCHAVDGGAPVPDVVVAPVRTGPDPAGADTGLATARRTLALAQRWLAAGSVTEGARLAVVTRSGVRAGGAGEEPVDPAAAAVWGLVRSAQTEHPGRFLLIDTGCDTGCDADTGLAEAVREAVRADEPQLALRGGRALVPRLARADTEPELAAPPGERAWRVVAGKTGPDDLTTASSPQASALLAPGEVRIAVRAAGLNFRDALIALDMYPDAEASIGNEGAGVVVEVSDGVTGVAVGDRVMGLFDGAFGPVTVADARMVARVPHGWSLREAAAAPVAFLTAWYGLVELGGLRPGETVLIHGATGGVGMAAVQVARHLGAEVFATASPAKHPVLEGMGVDAAHRASSRDLEFEAVFSAATGGRGVDLVLNSLAGEFTDASLRLLAPGGRLIEMGKTDVRDPERVARDHSVAYRAFDLIADAGPEHIGRLLAAVGERFATGAFTPLPVTAWRLGQVRQALRQLSQARHTGKLVLDVAPAPDPDGTVLITGGTGTLGGLIAEHLVRSGGVRHLLLLGRRGPDAPGAAELTARLTELGARVRVAAVDVGDADALGEAIAGIDPAHPLTGVVHAAGVVADAMLPAQDEQRMAEAWAAKAAAAAHLHRATAGLPLGMFVLFSSFASTLGTPGQANYAAANAFCDALVERRHAEGLPGVSVSWGLWSTASGLTGGLTESDVARIARQGIVPNSAEQGQELFDAAVEHGRPALLALNLDTRALAAQPLAALPVPLRALAAEASAAGARSGGPGGAARPTAAAGEEPGGWAARLGGLAPAEQRRLLTDLIRKHAATVLGHADPDAVPADAAFKELGFDSLTAVELRNRVTAATGVRLPATVVFDYPEPVALAEHLRGRLAPEEAAATAPDLYAPVLSRLTGLEETLTALTASGANGGANGGVNGAGGADPGAVTARLESLLAAWKAAHAPGRNGGSAAERLEAATTDQVLDFIDKELGVQ</sequence>
<proteinExistence type="predicted"/>
<dbReference type="Pfam" id="PF22953">
    <property type="entry name" value="SpnB_Rossmann"/>
    <property type="match status" value="1"/>
</dbReference>
<dbReference type="Gene3D" id="3.90.180.10">
    <property type="entry name" value="Medium-chain alcohol dehydrogenases, catalytic domain"/>
    <property type="match status" value="1"/>
</dbReference>
<dbReference type="InterPro" id="IPR057326">
    <property type="entry name" value="KR_dom"/>
</dbReference>
<dbReference type="PROSITE" id="PS00606">
    <property type="entry name" value="KS3_1"/>
    <property type="match status" value="1"/>
</dbReference>
<dbReference type="Pfam" id="PF00109">
    <property type="entry name" value="ketoacyl-synt"/>
    <property type="match status" value="1"/>
</dbReference>
<dbReference type="Gene3D" id="3.40.366.10">
    <property type="entry name" value="Malonyl-Coenzyme A Acyl Carrier Protein, domain 2"/>
    <property type="match status" value="1"/>
</dbReference>
<evidence type="ECO:0000259" key="12">
    <source>
        <dbReference type="PROSITE" id="PS52004"/>
    </source>
</evidence>
<dbReference type="PROSITE" id="PS50075">
    <property type="entry name" value="CARRIER"/>
    <property type="match status" value="1"/>
</dbReference>
<dbReference type="SUPFAM" id="SSF50129">
    <property type="entry name" value="GroES-like"/>
    <property type="match status" value="1"/>
</dbReference>
<dbReference type="CDD" id="cd00833">
    <property type="entry name" value="PKS"/>
    <property type="match status" value="1"/>
</dbReference>
<organism evidence="14">
    <name type="scientific">Streptomyces hygroscopicus</name>
    <dbReference type="NCBI Taxonomy" id="1912"/>
    <lineage>
        <taxon>Bacteria</taxon>
        <taxon>Bacillati</taxon>
        <taxon>Actinomycetota</taxon>
        <taxon>Actinomycetes</taxon>
        <taxon>Kitasatosporales</taxon>
        <taxon>Streptomycetaceae</taxon>
        <taxon>Streptomyces</taxon>
        <taxon>Streptomyces violaceusniger group</taxon>
    </lineage>
</organism>
<dbReference type="Pfam" id="PF21089">
    <property type="entry name" value="PKS_DH_N"/>
    <property type="match status" value="1"/>
</dbReference>
<evidence type="ECO:0000256" key="4">
    <source>
        <dbReference type="ARBA" id="ARBA00022553"/>
    </source>
</evidence>
<dbReference type="GO" id="GO:0006633">
    <property type="term" value="P:fatty acid biosynthetic process"/>
    <property type="evidence" value="ECO:0007669"/>
    <property type="project" value="InterPro"/>
</dbReference>
<evidence type="ECO:0000313" key="14">
    <source>
        <dbReference type="EMBL" id="QEA08888.1"/>
    </source>
</evidence>
<feature type="domain" description="Carrier" evidence="11">
    <location>
        <begin position="2061"/>
        <end position="2136"/>
    </location>
</feature>
<dbReference type="GO" id="GO:0033068">
    <property type="term" value="P:macrolide biosynthetic process"/>
    <property type="evidence" value="ECO:0007669"/>
    <property type="project" value="UniProtKB-ARBA"/>
</dbReference>
<dbReference type="InterPro" id="IPR049551">
    <property type="entry name" value="PKS_DH_C"/>
</dbReference>
<comment type="cofactor">
    <cofactor evidence="1">
        <name>pantetheine 4'-phosphate</name>
        <dbReference type="ChEBI" id="CHEBI:47942"/>
    </cofactor>
</comment>
<dbReference type="EMBL" id="MN071207">
    <property type="protein sequence ID" value="QEA08888.1"/>
    <property type="molecule type" value="Genomic_DNA"/>
</dbReference>
<dbReference type="InterPro" id="IPR020806">
    <property type="entry name" value="PKS_PP-bd"/>
</dbReference>
<keyword evidence="6" id="KW-0045">Antibiotic biosynthesis</keyword>
<dbReference type="SUPFAM" id="SSF53901">
    <property type="entry name" value="Thiolase-like"/>
    <property type="match status" value="1"/>
</dbReference>
<dbReference type="Gene3D" id="3.40.47.10">
    <property type="match status" value="1"/>
</dbReference>
<evidence type="ECO:0000256" key="6">
    <source>
        <dbReference type="ARBA" id="ARBA00023194"/>
    </source>
</evidence>
<dbReference type="Pfam" id="PF08659">
    <property type="entry name" value="KR"/>
    <property type="match status" value="1"/>
</dbReference>
<dbReference type="InterPro" id="IPR036291">
    <property type="entry name" value="NAD(P)-bd_dom_sf"/>
</dbReference>
<evidence type="ECO:0000256" key="3">
    <source>
        <dbReference type="ARBA" id="ARBA00022450"/>
    </source>
</evidence>
<gene>
    <name evidence="14" type="primary">jenA2</name>
</gene>
<name>A0A5B8RNR2_STRHY</name>
<dbReference type="InterPro" id="IPR013154">
    <property type="entry name" value="ADH-like_N"/>
</dbReference>
<evidence type="ECO:0000256" key="10">
    <source>
        <dbReference type="SAM" id="MobiDB-lite"/>
    </source>
</evidence>
<dbReference type="InterPro" id="IPR015083">
    <property type="entry name" value="NorB/c/GfsB-D-like_docking"/>
</dbReference>
<dbReference type="PROSITE" id="PS52019">
    <property type="entry name" value="PKS_MFAS_DH"/>
    <property type="match status" value="1"/>
</dbReference>
<accession>A0A5B8RNR2</accession>
<dbReference type="PANTHER" id="PTHR43775:SF51">
    <property type="entry name" value="INACTIVE PHENOLPHTHIOCEROL SYNTHESIS POLYKETIDE SYNTHASE TYPE I PKS1-RELATED"/>
    <property type="match status" value="1"/>
</dbReference>
<evidence type="ECO:0000256" key="5">
    <source>
        <dbReference type="ARBA" id="ARBA00022679"/>
    </source>
</evidence>
<dbReference type="GO" id="GO:0031177">
    <property type="term" value="F:phosphopantetheine binding"/>
    <property type="evidence" value="ECO:0007669"/>
    <property type="project" value="InterPro"/>
</dbReference>
<dbReference type="PROSITE" id="PS52004">
    <property type="entry name" value="KS3_2"/>
    <property type="match status" value="1"/>
</dbReference>
<dbReference type="SUPFAM" id="SSF52151">
    <property type="entry name" value="FabD/lysophospholipase-like"/>
    <property type="match status" value="1"/>
</dbReference>
<dbReference type="Gene3D" id="1.10.1200.10">
    <property type="entry name" value="ACP-like"/>
    <property type="match status" value="1"/>
</dbReference>
<dbReference type="SUPFAM" id="SSF55048">
    <property type="entry name" value="Probable ACP-binding domain of malonyl-CoA ACP transacylase"/>
    <property type="match status" value="1"/>
</dbReference>
<keyword evidence="7" id="KW-0511">Multifunctional enzyme</keyword>
<feature type="region of interest" description="Disordered" evidence="10">
    <location>
        <begin position="2023"/>
        <end position="2045"/>
    </location>
</feature>
<dbReference type="InterPro" id="IPR014043">
    <property type="entry name" value="Acyl_transferase_dom"/>
</dbReference>
<dbReference type="InterPro" id="IPR016035">
    <property type="entry name" value="Acyl_Trfase/lysoPLipase"/>
</dbReference>
<dbReference type="Pfam" id="PF13602">
    <property type="entry name" value="ADH_zinc_N_2"/>
    <property type="match status" value="1"/>
</dbReference>
<protein>
    <submittedName>
        <fullName evidence="14">JenA2</fullName>
    </submittedName>
</protein>
<dbReference type="InterPro" id="IPR020841">
    <property type="entry name" value="PKS_Beta-ketoAc_synthase_dom"/>
</dbReference>
<keyword evidence="3" id="KW-0596">Phosphopantetheine</keyword>
<dbReference type="SMART" id="SM00825">
    <property type="entry name" value="PKS_KS"/>
    <property type="match status" value="1"/>
</dbReference>
<reference evidence="14" key="1">
    <citation type="submission" date="2019-06" db="EMBL/GenBank/DDBJ databases">
        <authorList>
            <person name="Fu A."/>
            <person name="Liu R."/>
            <person name="Liu T."/>
        </authorList>
    </citation>
    <scope>NUCLEOTIDE SEQUENCE</scope>
    <source>
        <strain evidence="14">ATCC 21840</strain>
    </source>
</reference>
<dbReference type="InterPro" id="IPR032821">
    <property type="entry name" value="PKS_assoc"/>
</dbReference>
<evidence type="ECO:0000256" key="7">
    <source>
        <dbReference type="ARBA" id="ARBA00023268"/>
    </source>
</evidence>
<dbReference type="SMART" id="SM00827">
    <property type="entry name" value="PKS_AT"/>
    <property type="match status" value="1"/>
</dbReference>
<dbReference type="InterPro" id="IPR049900">
    <property type="entry name" value="PKS_mFAS_DH"/>
</dbReference>
<dbReference type="SMART" id="SM00829">
    <property type="entry name" value="PKS_ER"/>
    <property type="match status" value="1"/>
</dbReference>
<dbReference type="FunFam" id="3.40.50.720:FF:000209">
    <property type="entry name" value="Polyketide synthase Pks12"/>
    <property type="match status" value="1"/>
</dbReference>
<dbReference type="Pfam" id="PF08240">
    <property type="entry name" value="ADH_N"/>
    <property type="match status" value="1"/>
</dbReference>
<dbReference type="SMART" id="SM00822">
    <property type="entry name" value="PKS_KR"/>
    <property type="match status" value="1"/>
</dbReference>
<comment type="pathway">
    <text evidence="2">Antibiotic biosynthesis.</text>
</comment>
<dbReference type="InterPro" id="IPR016039">
    <property type="entry name" value="Thiolase-like"/>
</dbReference>
<feature type="region of interest" description="C-terminal hotdog fold" evidence="9">
    <location>
        <begin position="1082"/>
        <end position="1228"/>
    </location>
</feature>
<dbReference type="Gene3D" id="3.10.129.110">
    <property type="entry name" value="Polyketide synthase dehydratase"/>
    <property type="match status" value="1"/>
</dbReference>
<dbReference type="SMART" id="SM00826">
    <property type="entry name" value="PKS_DH"/>
    <property type="match status" value="1"/>
</dbReference>
<dbReference type="FunFam" id="1.10.1200.10:FF:000007">
    <property type="entry name" value="Probable polyketide synthase pks17"/>
    <property type="match status" value="1"/>
</dbReference>
<evidence type="ECO:0000256" key="2">
    <source>
        <dbReference type="ARBA" id="ARBA00004792"/>
    </source>
</evidence>